<dbReference type="AlphaFoldDB" id="A0A2R8CJ69"/>
<feature type="domain" description="N-acetyltransferase" evidence="1">
    <location>
        <begin position="26"/>
        <end position="165"/>
    </location>
</feature>
<proteinExistence type="predicted"/>
<reference evidence="3" key="1">
    <citation type="submission" date="2018-03" db="EMBL/GenBank/DDBJ databases">
        <authorList>
            <person name="Navarro De La Torre S."/>
        </authorList>
    </citation>
    <scope>NUCLEOTIDE SEQUENCE [LARGE SCALE GENOMIC DNA]</scope>
    <source>
        <strain evidence="3">EAod3</strain>
    </source>
</reference>
<dbReference type="CDD" id="cd04301">
    <property type="entry name" value="NAT_SF"/>
    <property type="match status" value="1"/>
</dbReference>
<evidence type="ECO:0000259" key="1">
    <source>
        <dbReference type="PROSITE" id="PS51186"/>
    </source>
</evidence>
<dbReference type="Proteomes" id="UP000244934">
    <property type="component" value="Unassembled WGS sequence"/>
</dbReference>
<dbReference type="RefSeq" id="WP_108841721.1">
    <property type="nucleotide sequence ID" value="NZ_ONZI01000001.1"/>
</dbReference>
<evidence type="ECO:0000313" key="2">
    <source>
        <dbReference type="EMBL" id="SPJ32935.1"/>
    </source>
</evidence>
<dbReference type="OrthoDB" id="275336at2"/>
<dbReference type="InterPro" id="IPR016181">
    <property type="entry name" value="Acyl_CoA_acyltransferase"/>
</dbReference>
<sequence>MGEQVIWYLEMRDPDAHRARALPKTLNVVECEIPQFELNRFLYRLIGASWQWDEKLKGDQDAWRAMIESDAHRTFVAYDRGAIAGYFELYRPDGINVEILYFGLVAEFIGRGLGAGLLSHAIDQAWRWAGTERVWLHTCSLDHPAALENYQKRGFTIYDEEIAPC</sequence>
<dbReference type="PROSITE" id="PS51186">
    <property type="entry name" value="GNAT"/>
    <property type="match status" value="1"/>
</dbReference>
<protein>
    <recommendedName>
        <fullName evidence="1">N-acetyltransferase domain-containing protein</fullName>
    </recommendedName>
</protein>
<dbReference type="SUPFAM" id="SSF55729">
    <property type="entry name" value="Acyl-CoA N-acyltransferases (Nat)"/>
    <property type="match status" value="1"/>
</dbReference>
<dbReference type="EMBL" id="ONZI01000001">
    <property type="protein sequence ID" value="SPJ32935.1"/>
    <property type="molecule type" value="Genomic_DNA"/>
</dbReference>
<dbReference type="GO" id="GO:0016747">
    <property type="term" value="F:acyltransferase activity, transferring groups other than amino-acyl groups"/>
    <property type="evidence" value="ECO:0007669"/>
    <property type="project" value="InterPro"/>
</dbReference>
<dbReference type="InterPro" id="IPR000182">
    <property type="entry name" value="GNAT_dom"/>
</dbReference>
<organism evidence="2 3">
    <name type="scientific">Kushneria phyllosphaerae</name>
    <dbReference type="NCBI Taxonomy" id="2100822"/>
    <lineage>
        <taxon>Bacteria</taxon>
        <taxon>Pseudomonadati</taxon>
        <taxon>Pseudomonadota</taxon>
        <taxon>Gammaproteobacteria</taxon>
        <taxon>Oceanospirillales</taxon>
        <taxon>Halomonadaceae</taxon>
        <taxon>Kushneria</taxon>
    </lineage>
</organism>
<accession>A0A2R8CJ69</accession>
<gene>
    <name evidence="2" type="ORF">KSP9073_00937</name>
</gene>
<evidence type="ECO:0000313" key="3">
    <source>
        <dbReference type="Proteomes" id="UP000244934"/>
    </source>
</evidence>
<name>A0A2R8CJ69_9GAMM</name>
<keyword evidence="3" id="KW-1185">Reference proteome</keyword>
<dbReference type="Pfam" id="PF00583">
    <property type="entry name" value="Acetyltransf_1"/>
    <property type="match status" value="1"/>
</dbReference>
<dbReference type="Gene3D" id="3.40.630.30">
    <property type="match status" value="1"/>
</dbReference>